<dbReference type="CDD" id="cd22157">
    <property type="entry name" value="F-box_AtFBW1-like"/>
    <property type="match status" value="1"/>
</dbReference>
<keyword evidence="3" id="KW-1185">Reference proteome</keyword>
<evidence type="ECO:0000259" key="1">
    <source>
        <dbReference type="PROSITE" id="PS50181"/>
    </source>
</evidence>
<protein>
    <recommendedName>
        <fullName evidence="1">F-box domain-containing protein</fullName>
    </recommendedName>
</protein>
<evidence type="ECO:0000313" key="3">
    <source>
        <dbReference type="Proteomes" id="UP000834106"/>
    </source>
</evidence>
<dbReference type="PROSITE" id="PS50181">
    <property type="entry name" value="FBOX"/>
    <property type="match status" value="1"/>
</dbReference>
<dbReference type="AlphaFoldDB" id="A0AAD2E7W1"/>
<feature type="domain" description="F-box" evidence="1">
    <location>
        <begin position="1"/>
        <end position="45"/>
    </location>
</feature>
<dbReference type="Gene3D" id="1.20.1280.50">
    <property type="match status" value="1"/>
</dbReference>
<dbReference type="InterPro" id="IPR001810">
    <property type="entry name" value="F-box_dom"/>
</dbReference>
<dbReference type="SMART" id="SM00256">
    <property type="entry name" value="FBOX"/>
    <property type="match status" value="1"/>
</dbReference>
<dbReference type="Pfam" id="PF00646">
    <property type="entry name" value="F-box"/>
    <property type="match status" value="1"/>
</dbReference>
<dbReference type="SUPFAM" id="SSF81383">
    <property type="entry name" value="F-box domain"/>
    <property type="match status" value="1"/>
</dbReference>
<dbReference type="PANTHER" id="PTHR31672">
    <property type="entry name" value="BNACNNG10540D PROTEIN"/>
    <property type="match status" value="1"/>
</dbReference>
<dbReference type="EMBL" id="OU503053">
    <property type="protein sequence ID" value="CAI9782112.1"/>
    <property type="molecule type" value="Genomic_DNA"/>
</dbReference>
<dbReference type="InterPro" id="IPR006527">
    <property type="entry name" value="F-box-assoc_dom_typ1"/>
</dbReference>
<proteinExistence type="predicted"/>
<evidence type="ECO:0000313" key="2">
    <source>
        <dbReference type="EMBL" id="CAI9782112.1"/>
    </source>
</evidence>
<name>A0AAD2E7W1_9LAMI</name>
<reference evidence="2" key="1">
    <citation type="submission" date="2023-05" db="EMBL/GenBank/DDBJ databases">
        <authorList>
            <person name="Huff M."/>
        </authorList>
    </citation>
    <scope>NUCLEOTIDE SEQUENCE</scope>
</reference>
<dbReference type="PANTHER" id="PTHR31672:SF13">
    <property type="entry name" value="F-BOX PROTEIN CPR30-LIKE"/>
    <property type="match status" value="1"/>
</dbReference>
<dbReference type="InterPro" id="IPR036047">
    <property type="entry name" value="F-box-like_dom_sf"/>
</dbReference>
<dbReference type="Proteomes" id="UP000834106">
    <property type="component" value="Chromosome 18"/>
</dbReference>
<accession>A0AAD2E7W1</accession>
<dbReference type="Pfam" id="PF07734">
    <property type="entry name" value="FBA_1"/>
    <property type="match status" value="1"/>
</dbReference>
<sequence length="284" mass="32322">MQNSSLPEDVIVVILSRLPVKALLRFKCVCTRWRSLISSSFFASLHLDRSIANPARHSLLVHELRRRNKHMSLDLLTSSPNENLNLGLDRAYTFGPELIYAGSINGLICMLGNSADSLLIWNPSSRMFKTLPLGRHTDPSCLSIGFGWDTISDDYKVVKIGSNYEDGKLRRTWSEVWSANLDSWSEVEIDQNFGLLKNSCDVIVKGFAYWFAEDGFESDRISLIASFDMRTEVLKLVPVPDSLVGPQNDFDCMNWKETFALIERISSEPRKIYQCKWKICTEKA</sequence>
<dbReference type="NCBIfam" id="TIGR01640">
    <property type="entry name" value="F_box_assoc_1"/>
    <property type="match status" value="1"/>
</dbReference>
<dbReference type="InterPro" id="IPR017451">
    <property type="entry name" value="F-box-assoc_interact_dom"/>
</dbReference>
<gene>
    <name evidence="2" type="ORF">FPE_LOCUS29542</name>
</gene>
<organism evidence="2 3">
    <name type="scientific">Fraxinus pennsylvanica</name>
    <dbReference type="NCBI Taxonomy" id="56036"/>
    <lineage>
        <taxon>Eukaryota</taxon>
        <taxon>Viridiplantae</taxon>
        <taxon>Streptophyta</taxon>
        <taxon>Embryophyta</taxon>
        <taxon>Tracheophyta</taxon>
        <taxon>Spermatophyta</taxon>
        <taxon>Magnoliopsida</taxon>
        <taxon>eudicotyledons</taxon>
        <taxon>Gunneridae</taxon>
        <taxon>Pentapetalae</taxon>
        <taxon>asterids</taxon>
        <taxon>lamiids</taxon>
        <taxon>Lamiales</taxon>
        <taxon>Oleaceae</taxon>
        <taxon>Oleeae</taxon>
        <taxon>Fraxinus</taxon>
    </lineage>
</organism>
<dbReference type="InterPro" id="IPR050796">
    <property type="entry name" value="SCF_F-box_component"/>
</dbReference>